<gene>
    <name evidence="3" type="ORF">EA187_02715</name>
</gene>
<feature type="region of interest" description="Disordered" evidence="1">
    <location>
        <begin position="60"/>
        <end position="87"/>
    </location>
</feature>
<comment type="caution">
    <text evidence="3">The sequence shown here is derived from an EMBL/GenBank/DDBJ whole genome shotgun (WGS) entry which is preliminary data.</text>
</comment>
<dbReference type="Proteomes" id="UP000282926">
    <property type="component" value="Unassembled WGS sequence"/>
</dbReference>
<keyword evidence="3" id="KW-0675">Receptor</keyword>
<feature type="chain" id="PRO_5045148698" evidence="2">
    <location>
        <begin position="44"/>
        <end position="474"/>
    </location>
</feature>
<dbReference type="Gene3D" id="2.40.160.10">
    <property type="entry name" value="Porin"/>
    <property type="match status" value="1"/>
</dbReference>
<organism evidence="3 4">
    <name type="scientific">Lujinxingia sediminis</name>
    <dbReference type="NCBI Taxonomy" id="2480984"/>
    <lineage>
        <taxon>Bacteria</taxon>
        <taxon>Deltaproteobacteria</taxon>
        <taxon>Bradymonadales</taxon>
        <taxon>Lujinxingiaceae</taxon>
        <taxon>Lujinxingia</taxon>
    </lineage>
</organism>
<feature type="compositionally biased region" description="Polar residues" evidence="1">
    <location>
        <begin position="100"/>
        <end position="112"/>
    </location>
</feature>
<evidence type="ECO:0000313" key="4">
    <source>
        <dbReference type="Proteomes" id="UP000282926"/>
    </source>
</evidence>
<keyword evidence="4" id="KW-1185">Reference proteome</keyword>
<feature type="compositionally biased region" description="Acidic residues" evidence="1">
    <location>
        <begin position="60"/>
        <end position="69"/>
    </location>
</feature>
<evidence type="ECO:0000256" key="1">
    <source>
        <dbReference type="SAM" id="MobiDB-lite"/>
    </source>
</evidence>
<sequence>MPRPSALSSRCRTVLSTRDRYALFVAILAFVALTAPLSASAQATDDTVDAELEALETELQETELQESDLEPPSLATPADENVPSEGVDDELERLEMEVSQGATSDQGDTQLPTRAAAMPGAGSGVVASMNPDISLIADFALAWFSEEPSLLGGHDATQTGFNLQGLELGLAAGIDPYWRFDSHILLSLFGLEIEEAYATTLALPFGLQARAGQFLTNFGRVNPTHLHAWNFTTQPLVLGKFFGGEGLRGLGAELGGLLPVPWLASWTLSAQNIAGGATGRSFLASDSDLTALSDLSVAFRLEQFWDVGSRTGALLGINAINGPNSSGRGNRSDIYGVDLLLKRTVTGNRGRSELGWQSEVMLRRRQDAGASDEATGTVLQDWGAYTEVFYSPDLFWSVAARYERVSGLEGDPLDPDWRHTRQRGALSLSYMPSHFSRLRLEYGLDHQPDGVHPLVHMVFLQLDLVAGAHGAHAY</sequence>
<protein>
    <submittedName>
        <fullName evidence="3">Zinc-regulated TonB-dependent outer membrane receptor</fullName>
    </submittedName>
</protein>
<dbReference type="RefSeq" id="WP_127779087.1">
    <property type="nucleotide sequence ID" value="NZ_SADD01000001.1"/>
</dbReference>
<dbReference type="InterPro" id="IPR023614">
    <property type="entry name" value="Porin_dom_sf"/>
</dbReference>
<evidence type="ECO:0000256" key="2">
    <source>
        <dbReference type="SAM" id="SignalP"/>
    </source>
</evidence>
<dbReference type="EMBL" id="SADD01000001">
    <property type="protein sequence ID" value="RVU48367.1"/>
    <property type="molecule type" value="Genomic_DNA"/>
</dbReference>
<proteinExistence type="predicted"/>
<keyword evidence="2" id="KW-0732">Signal</keyword>
<feature type="region of interest" description="Disordered" evidence="1">
    <location>
        <begin position="98"/>
        <end position="117"/>
    </location>
</feature>
<feature type="signal peptide" evidence="2">
    <location>
        <begin position="1"/>
        <end position="43"/>
    </location>
</feature>
<accession>A0ABY0CWU7</accession>
<evidence type="ECO:0000313" key="3">
    <source>
        <dbReference type="EMBL" id="RVU48367.1"/>
    </source>
</evidence>
<reference evidence="3 4" key="1">
    <citation type="submission" date="2019-01" db="EMBL/GenBank/DDBJ databases">
        <title>Lujinxingia litoralis gen. nov., sp. nov. and Lujinxingia sediminis gen. nov., sp. nov., new members in the order Bradymonadales, isolated from coastal sediment.</title>
        <authorList>
            <person name="Li C.-M."/>
        </authorList>
    </citation>
    <scope>NUCLEOTIDE SEQUENCE [LARGE SCALE GENOMIC DNA]</scope>
    <source>
        <strain evidence="3 4">SEH01</strain>
    </source>
</reference>
<name>A0ABY0CWU7_9DELT</name>